<dbReference type="PANTHER" id="PTHR34154:SF3">
    <property type="entry name" value="ALKALI-SENSITIVE LINKAGE PROTEIN 1"/>
    <property type="match status" value="1"/>
</dbReference>
<feature type="domain" description="Asl1-like glycosyl hydrolase catalytic" evidence="2">
    <location>
        <begin position="29"/>
        <end position="285"/>
    </location>
</feature>
<evidence type="ECO:0000256" key="1">
    <source>
        <dbReference type="SAM" id="SignalP"/>
    </source>
</evidence>
<dbReference type="InterPro" id="IPR017853">
    <property type="entry name" value="GH"/>
</dbReference>
<dbReference type="SUPFAM" id="SSF51445">
    <property type="entry name" value="(Trans)glycosidases"/>
    <property type="match status" value="1"/>
</dbReference>
<evidence type="ECO:0000313" key="4">
    <source>
        <dbReference type="Proteomes" id="UP001302676"/>
    </source>
</evidence>
<dbReference type="InterPro" id="IPR024655">
    <property type="entry name" value="Asl1_glyco_hydro_catalytic"/>
</dbReference>
<dbReference type="PANTHER" id="PTHR34154">
    <property type="entry name" value="ALKALI-SENSITIVE LINKAGE PROTEIN 1"/>
    <property type="match status" value="1"/>
</dbReference>
<proteinExistence type="predicted"/>
<reference evidence="3" key="1">
    <citation type="journal article" date="2023" name="Mol. Phylogenet. Evol.">
        <title>Genome-scale phylogeny and comparative genomics of the fungal order Sordariales.</title>
        <authorList>
            <person name="Hensen N."/>
            <person name="Bonometti L."/>
            <person name="Westerberg I."/>
            <person name="Brannstrom I.O."/>
            <person name="Guillou S."/>
            <person name="Cros-Aarteil S."/>
            <person name="Calhoun S."/>
            <person name="Haridas S."/>
            <person name="Kuo A."/>
            <person name="Mondo S."/>
            <person name="Pangilinan J."/>
            <person name="Riley R."/>
            <person name="LaButti K."/>
            <person name="Andreopoulos B."/>
            <person name="Lipzen A."/>
            <person name="Chen C."/>
            <person name="Yan M."/>
            <person name="Daum C."/>
            <person name="Ng V."/>
            <person name="Clum A."/>
            <person name="Steindorff A."/>
            <person name="Ohm R.A."/>
            <person name="Martin F."/>
            <person name="Silar P."/>
            <person name="Natvig D.O."/>
            <person name="Lalanne C."/>
            <person name="Gautier V."/>
            <person name="Ament-Velasquez S.L."/>
            <person name="Kruys A."/>
            <person name="Hutchinson M.I."/>
            <person name="Powell A.J."/>
            <person name="Barry K."/>
            <person name="Miller A.N."/>
            <person name="Grigoriev I.V."/>
            <person name="Debuchy R."/>
            <person name="Gladieux P."/>
            <person name="Hiltunen Thoren M."/>
            <person name="Johannesson H."/>
        </authorList>
    </citation>
    <scope>NUCLEOTIDE SEQUENCE</scope>
    <source>
        <strain evidence="3">CBS 141.50</strain>
    </source>
</reference>
<keyword evidence="4" id="KW-1185">Reference proteome</keyword>
<name>A0AAN6UZT5_9PEZI</name>
<dbReference type="AlphaFoldDB" id="A0AAN6UZT5"/>
<dbReference type="GO" id="GO:0071966">
    <property type="term" value="P:fungal-type cell wall polysaccharide metabolic process"/>
    <property type="evidence" value="ECO:0007669"/>
    <property type="project" value="TreeGrafter"/>
</dbReference>
<accession>A0AAN6UZT5</accession>
<dbReference type="Gene3D" id="3.20.20.80">
    <property type="entry name" value="Glycosidases"/>
    <property type="match status" value="1"/>
</dbReference>
<dbReference type="Proteomes" id="UP001302676">
    <property type="component" value="Unassembled WGS sequence"/>
</dbReference>
<gene>
    <name evidence="3" type="ORF">C8A04DRAFT_38487</name>
</gene>
<organism evidence="3 4">
    <name type="scientific">Dichotomopilus funicola</name>
    <dbReference type="NCBI Taxonomy" id="1934379"/>
    <lineage>
        <taxon>Eukaryota</taxon>
        <taxon>Fungi</taxon>
        <taxon>Dikarya</taxon>
        <taxon>Ascomycota</taxon>
        <taxon>Pezizomycotina</taxon>
        <taxon>Sordariomycetes</taxon>
        <taxon>Sordariomycetidae</taxon>
        <taxon>Sordariales</taxon>
        <taxon>Chaetomiaceae</taxon>
        <taxon>Dichotomopilus</taxon>
    </lineage>
</organism>
<dbReference type="Pfam" id="PF11790">
    <property type="entry name" value="Glyco_hydro_cc"/>
    <property type="match status" value="1"/>
</dbReference>
<dbReference type="GO" id="GO:0009277">
    <property type="term" value="C:fungal-type cell wall"/>
    <property type="evidence" value="ECO:0007669"/>
    <property type="project" value="TreeGrafter"/>
</dbReference>
<dbReference type="InterPro" id="IPR053183">
    <property type="entry name" value="ASL1"/>
</dbReference>
<evidence type="ECO:0000313" key="3">
    <source>
        <dbReference type="EMBL" id="KAK4142247.1"/>
    </source>
</evidence>
<keyword evidence="1" id="KW-0732">Signal</keyword>
<protein>
    <recommendedName>
        <fullName evidence="2">Asl1-like glycosyl hydrolase catalytic domain-containing protein</fullName>
    </recommendedName>
</protein>
<dbReference type="GeneID" id="87820868"/>
<comment type="caution">
    <text evidence="3">The sequence shown here is derived from an EMBL/GenBank/DDBJ whole genome shotgun (WGS) entry which is preliminary data.</text>
</comment>
<feature type="signal peptide" evidence="1">
    <location>
        <begin position="1"/>
        <end position="23"/>
    </location>
</feature>
<dbReference type="RefSeq" id="XP_062635618.1">
    <property type="nucleotide sequence ID" value="XM_062784255.1"/>
</dbReference>
<reference evidence="3" key="2">
    <citation type="submission" date="2023-05" db="EMBL/GenBank/DDBJ databases">
        <authorList>
            <consortium name="Lawrence Berkeley National Laboratory"/>
            <person name="Steindorff A."/>
            <person name="Hensen N."/>
            <person name="Bonometti L."/>
            <person name="Westerberg I."/>
            <person name="Brannstrom I.O."/>
            <person name="Guillou S."/>
            <person name="Cros-Aarteil S."/>
            <person name="Calhoun S."/>
            <person name="Haridas S."/>
            <person name="Kuo A."/>
            <person name="Mondo S."/>
            <person name="Pangilinan J."/>
            <person name="Riley R."/>
            <person name="Labutti K."/>
            <person name="Andreopoulos B."/>
            <person name="Lipzen A."/>
            <person name="Chen C."/>
            <person name="Yanf M."/>
            <person name="Daum C."/>
            <person name="Ng V."/>
            <person name="Clum A."/>
            <person name="Ohm R."/>
            <person name="Martin F."/>
            <person name="Silar P."/>
            <person name="Natvig D."/>
            <person name="Lalanne C."/>
            <person name="Gautier V."/>
            <person name="Ament-Velasquez S.L."/>
            <person name="Kruys A."/>
            <person name="Hutchinson M.I."/>
            <person name="Powell A.J."/>
            <person name="Barry K."/>
            <person name="Miller A.N."/>
            <person name="Grigoriev I.V."/>
            <person name="Debuchy R."/>
            <person name="Gladieux P."/>
            <person name="Thoren M.H."/>
            <person name="Johannesson H."/>
        </authorList>
    </citation>
    <scope>NUCLEOTIDE SEQUENCE</scope>
    <source>
        <strain evidence="3">CBS 141.50</strain>
    </source>
</reference>
<evidence type="ECO:0000259" key="2">
    <source>
        <dbReference type="Pfam" id="PF11790"/>
    </source>
</evidence>
<dbReference type="FunFam" id="3.20.20.80:FF:000207">
    <property type="entry name" value="Glycoside hydrolase family 128 protein"/>
    <property type="match status" value="1"/>
</dbReference>
<feature type="chain" id="PRO_5042932569" description="Asl1-like glycosyl hydrolase catalytic domain-containing protein" evidence="1">
    <location>
        <begin position="24"/>
        <end position="319"/>
    </location>
</feature>
<sequence length="319" mass="35445">MSSIPRTFARLLVAASFLRPASAANSKRGLVFTPNESTRKDDQIWVETPTTIKWYYNYQPGPDPTYKDIPQSQLEFVPMLWGAPDPTSKTSFLDTVRAMIEDQGVNITNVLSFNEPDGSFAYGGSDMEPSVAAQAWVNNLVPLQEMGVRVGLPACTGGTSGIPWLRNFLDECSKLISTSDSPRNCTYDFVTIHWYGNFEGLASHMGEYSAAFPNKTMWITEYNLNDQDLATTQTFYNQSAEYFDRLDFVERYSYFGAFRSDVSNVGPNAAMLSNNGSLTDIGAWYLGRPATGIDPTSSSSFRSMPPIGRFQVPETCNTE</sequence>
<dbReference type="EMBL" id="MU853600">
    <property type="protein sequence ID" value="KAK4142247.1"/>
    <property type="molecule type" value="Genomic_DNA"/>
</dbReference>